<dbReference type="Proteomes" id="UP000815325">
    <property type="component" value="Unassembled WGS sequence"/>
</dbReference>
<sequence length="76" mass="8653">MQKLACTRPPWTTPCNRDTLNGMFHSISGSISAVTVLLGKHFVWTTSRYNMWTRTIDVVHLSRSQCALLQGKKDCR</sequence>
<accession>A0ABQ7H5G8</accession>
<keyword evidence="2" id="KW-1185">Reference proteome</keyword>
<evidence type="ECO:0000313" key="2">
    <source>
        <dbReference type="Proteomes" id="UP000815325"/>
    </source>
</evidence>
<evidence type="ECO:0008006" key="3">
    <source>
        <dbReference type="Google" id="ProtNLM"/>
    </source>
</evidence>
<reference evidence="1" key="1">
    <citation type="submission" date="2017-08" db="EMBL/GenBank/DDBJ databases">
        <authorList>
            <person name="Polle J.E."/>
            <person name="Barry K."/>
            <person name="Cushman J."/>
            <person name="Schmutz J."/>
            <person name="Tran D."/>
            <person name="Hathwaick L.T."/>
            <person name="Yim W.C."/>
            <person name="Jenkins J."/>
            <person name="Mckie-Krisberg Z.M."/>
            <person name="Prochnik S."/>
            <person name="Lindquist E."/>
            <person name="Dockter R.B."/>
            <person name="Adam C."/>
            <person name="Molina H."/>
            <person name="Bunkerborg J."/>
            <person name="Jin E."/>
            <person name="Buchheim M."/>
            <person name="Magnuson J."/>
        </authorList>
    </citation>
    <scope>NUCLEOTIDE SEQUENCE</scope>
    <source>
        <strain evidence="1">CCAP 19/18</strain>
    </source>
</reference>
<comment type="caution">
    <text evidence="1">The sequence shown here is derived from an EMBL/GenBank/DDBJ whole genome shotgun (WGS) entry which is preliminary data.</text>
</comment>
<dbReference type="EMBL" id="MU069469">
    <property type="protein sequence ID" value="KAF5842083.1"/>
    <property type="molecule type" value="Genomic_DNA"/>
</dbReference>
<organism evidence="1 2">
    <name type="scientific">Dunaliella salina</name>
    <name type="common">Green alga</name>
    <name type="synonym">Protococcus salinus</name>
    <dbReference type="NCBI Taxonomy" id="3046"/>
    <lineage>
        <taxon>Eukaryota</taxon>
        <taxon>Viridiplantae</taxon>
        <taxon>Chlorophyta</taxon>
        <taxon>core chlorophytes</taxon>
        <taxon>Chlorophyceae</taxon>
        <taxon>CS clade</taxon>
        <taxon>Chlamydomonadales</taxon>
        <taxon>Dunaliellaceae</taxon>
        <taxon>Dunaliella</taxon>
    </lineage>
</organism>
<gene>
    <name evidence="1" type="ORF">DUNSADRAFT_9342</name>
</gene>
<evidence type="ECO:0000313" key="1">
    <source>
        <dbReference type="EMBL" id="KAF5842083.1"/>
    </source>
</evidence>
<name>A0ABQ7H5G8_DUNSA</name>
<proteinExistence type="predicted"/>
<protein>
    <recommendedName>
        <fullName evidence="3">Encoded protein</fullName>
    </recommendedName>
</protein>